<reference evidence="2 3" key="1">
    <citation type="journal article" date="2018" name="Nat. Ecol. Evol.">
        <title>Genomic signatures of mitonuclear coevolution across populations of Tigriopus californicus.</title>
        <authorList>
            <person name="Barreto F.S."/>
            <person name="Watson E.T."/>
            <person name="Lima T.G."/>
            <person name="Willett C.S."/>
            <person name="Edmands S."/>
            <person name="Li W."/>
            <person name="Burton R.S."/>
        </authorList>
    </citation>
    <scope>NUCLEOTIDE SEQUENCE [LARGE SCALE GENOMIC DNA]</scope>
    <source>
        <strain evidence="2 3">San Diego</strain>
    </source>
</reference>
<dbReference type="AlphaFoldDB" id="A0A553NXH2"/>
<dbReference type="STRING" id="6832.A0A553NXH2"/>
<dbReference type="SUPFAM" id="SSF48726">
    <property type="entry name" value="Immunoglobulin"/>
    <property type="match status" value="1"/>
</dbReference>
<evidence type="ECO:0000313" key="2">
    <source>
        <dbReference type="EMBL" id="TRY70126.1"/>
    </source>
</evidence>
<dbReference type="OMA" id="MFADAMN"/>
<dbReference type="InterPro" id="IPR036179">
    <property type="entry name" value="Ig-like_dom_sf"/>
</dbReference>
<dbReference type="PROSITE" id="PS50835">
    <property type="entry name" value="IG_LIKE"/>
    <property type="match status" value="1"/>
</dbReference>
<proteinExistence type="predicted"/>
<dbReference type="EMBL" id="VCGU01000009">
    <property type="protein sequence ID" value="TRY70126.1"/>
    <property type="molecule type" value="Genomic_DNA"/>
</dbReference>
<keyword evidence="3" id="KW-1185">Reference proteome</keyword>
<feature type="domain" description="Ig-like" evidence="1">
    <location>
        <begin position="28"/>
        <end position="138"/>
    </location>
</feature>
<accession>A0A553NXH2</accession>
<dbReference type="InterPro" id="IPR007110">
    <property type="entry name" value="Ig-like_dom"/>
</dbReference>
<organism evidence="2 3">
    <name type="scientific">Tigriopus californicus</name>
    <name type="common">Marine copepod</name>
    <dbReference type="NCBI Taxonomy" id="6832"/>
    <lineage>
        <taxon>Eukaryota</taxon>
        <taxon>Metazoa</taxon>
        <taxon>Ecdysozoa</taxon>
        <taxon>Arthropoda</taxon>
        <taxon>Crustacea</taxon>
        <taxon>Multicrustacea</taxon>
        <taxon>Hexanauplia</taxon>
        <taxon>Copepoda</taxon>
        <taxon>Harpacticoida</taxon>
        <taxon>Harpacticidae</taxon>
        <taxon>Tigriopus</taxon>
    </lineage>
</organism>
<evidence type="ECO:0000313" key="3">
    <source>
        <dbReference type="Proteomes" id="UP000318571"/>
    </source>
</evidence>
<dbReference type="Gene3D" id="2.60.40.10">
    <property type="entry name" value="Immunoglobulins"/>
    <property type="match status" value="1"/>
</dbReference>
<protein>
    <recommendedName>
        <fullName evidence="1">Ig-like domain-containing protein</fullName>
    </recommendedName>
</protein>
<evidence type="ECO:0000259" key="1">
    <source>
        <dbReference type="PROSITE" id="PS50835"/>
    </source>
</evidence>
<dbReference type="InterPro" id="IPR013783">
    <property type="entry name" value="Ig-like_fold"/>
</dbReference>
<gene>
    <name evidence="2" type="ORF">TCAL_15008</name>
</gene>
<sequence>MPRSWISRSLATVIPVPKYPHSSSLLGPASIPLIDDVLVESGTNMSLGCPGMTQNTFVVHIEWTCTGRCGSPSNLPSDTTHTLLKYVKDQGTSVFKNKDRVRLDQGLFSLEFDPVSSLDRGSYSCLINNRPNPDAVIRLNVLAGKVIHGGRYLV</sequence>
<name>A0A553NXH2_TIGCA</name>
<comment type="caution">
    <text evidence="2">The sequence shown here is derived from an EMBL/GenBank/DDBJ whole genome shotgun (WGS) entry which is preliminary data.</text>
</comment>
<dbReference type="Proteomes" id="UP000318571">
    <property type="component" value="Chromosome 9"/>
</dbReference>